<name>A0A5B7JTQ0_PORTR</name>
<evidence type="ECO:0000313" key="3">
    <source>
        <dbReference type="Proteomes" id="UP000324222"/>
    </source>
</evidence>
<evidence type="ECO:0000256" key="1">
    <source>
        <dbReference type="SAM" id="MobiDB-lite"/>
    </source>
</evidence>
<dbReference type="Proteomes" id="UP000324222">
    <property type="component" value="Unassembled WGS sequence"/>
</dbReference>
<protein>
    <submittedName>
        <fullName evidence="2">Uncharacterized protein</fullName>
    </submittedName>
</protein>
<feature type="compositionally biased region" description="Gly residues" evidence="1">
    <location>
        <begin position="18"/>
        <end position="47"/>
    </location>
</feature>
<accession>A0A5B7JTQ0</accession>
<reference evidence="2 3" key="1">
    <citation type="submission" date="2019-05" db="EMBL/GenBank/DDBJ databases">
        <title>Another draft genome of Portunus trituberculatus and its Hox gene families provides insights of decapod evolution.</title>
        <authorList>
            <person name="Jeong J.-H."/>
            <person name="Song I."/>
            <person name="Kim S."/>
            <person name="Choi T."/>
            <person name="Kim D."/>
            <person name="Ryu S."/>
            <person name="Kim W."/>
        </authorList>
    </citation>
    <scope>NUCLEOTIDE SEQUENCE [LARGE SCALE GENOMIC DNA]</scope>
    <source>
        <tissue evidence="2">Muscle</tissue>
    </source>
</reference>
<evidence type="ECO:0000313" key="2">
    <source>
        <dbReference type="EMBL" id="MPC97666.1"/>
    </source>
</evidence>
<organism evidence="2 3">
    <name type="scientific">Portunus trituberculatus</name>
    <name type="common">Swimming crab</name>
    <name type="synonym">Neptunus trituberculatus</name>
    <dbReference type="NCBI Taxonomy" id="210409"/>
    <lineage>
        <taxon>Eukaryota</taxon>
        <taxon>Metazoa</taxon>
        <taxon>Ecdysozoa</taxon>
        <taxon>Arthropoda</taxon>
        <taxon>Crustacea</taxon>
        <taxon>Multicrustacea</taxon>
        <taxon>Malacostraca</taxon>
        <taxon>Eumalacostraca</taxon>
        <taxon>Eucarida</taxon>
        <taxon>Decapoda</taxon>
        <taxon>Pleocyemata</taxon>
        <taxon>Brachyura</taxon>
        <taxon>Eubrachyura</taxon>
        <taxon>Portunoidea</taxon>
        <taxon>Portunidae</taxon>
        <taxon>Portuninae</taxon>
        <taxon>Portunus</taxon>
    </lineage>
</organism>
<keyword evidence="3" id="KW-1185">Reference proteome</keyword>
<feature type="region of interest" description="Disordered" evidence="1">
    <location>
        <begin position="1"/>
        <end position="47"/>
    </location>
</feature>
<comment type="caution">
    <text evidence="2">The sequence shown here is derived from an EMBL/GenBank/DDBJ whole genome shotgun (WGS) entry which is preliminary data.</text>
</comment>
<sequence length="65" mass="5987">MVRTFSAGTVEVVAVDDGNGGSGGRGGNEGEGEGGGGGGGGNSGREGGGLAGDILAGILLLMSHE</sequence>
<dbReference type="EMBL" id="VSRR010110914">
    <property type="protein sequence ID" value="MPC97666.1"/>
    <property type="molecule type" value="Genomic_DNA"/>
</dbReference>
<gene>
    <name evidence="2" type="ORF">E2C01_092990</name>
</gene>
<dbReference type="AlphaFoldDB" id="A0A5B7JTQ0"/>
<proteinExistence type="predicted"/>